<dbReference type="GO" id="GO:0000444">
    <property type="term" value="C:MIS12/MIND type complex"/>
    <property type="evidence" value="ECO:0007669"/>
    <property type="project" value="InterPro"/>
</dbReference>
<name>A0A0D2IP24_9EURO</name>
<keyword evidence="1" id="KW-0175">Coiled coil</keyword>
<feature type="compositionally biased region" description="Basic and acidic residues" evidence="2">
    <location>
        <begin position="134"/>
        <end position="211"/>
    </location>
</feature>
<reference evidence="3 4" key="1">
    <citation type="submission" date="2015-01" db="EMBL/GenBank/DDBJ databases">
        <title>The Genome Sequence of Rhinocladiella mackenzie CBS 650.93.</title>
        <authorList>
            <consortium name="The Broad Institute Genomics Platform"/>
            <person name="Cuomo C."/>
            <person name="de Hoog S."/>
            <person name="Gorbushina A."/>
            <person name="Stielow B."/>
            <person name="Teixiera M."/>
            <person name="Abouelleil A."/>
            <person name="Chapman S.B."/>
            <person name="Priest M."/>
            <person name="Young S.K."/>
            <person name="Wortman J."/>
            <person name="Nusbaum C."/>
            <person name="Birren B."/>
        </authorList>
    </citation>
    <scope>NUCLEOTIDE SEQUENCE [LARGE SCALE GENOMIC DNA]</scope>
    <source>
        <strain evidence="3 4">CBS 650.93</strain>
    </source>
</reference>
<feature type="compositionally biased region" description="Basic and acidic residues" evidence="2">
    <location>
        <begin position="41"/>
        <end position="60"/>
    </location>
</feature>
<dbReference type="PANTHER" id="PTHR14778">
    <property type="entry name" value="KINETOCHORE-ASSOCIATED PROTEIN DSN1 HOMOLOG"/>
    <property type="match status" value="1"/>
</dbReference>
<dbReference type="Proteomes" id="UP000053617">
    <property type="component" value="Unassembled WGS sequence"/>
</dbReference>
<evidence type="ECO:0000313" key="3">
    <source>
        <dbReference type="EMBL" id="KIX07574.1"/>
    </source>
</evidence>
<dbReference type="GO" id="GO:0007059">
    <property type="term" value="P:chromosome segregation"/>
    <property type="evidence" value="ECO:0007669"/>
    <property type="project" value="InterPro"/>
</dbReference>
<dbReference type="InterPro" id="IPR013218">
    <property type="entry name" value="Dsn1/Mis13"/>
</dbReference>
<dbReference type="PANTHER" id="PTHR14778:SF2">
    <property type="entry name" value="KINETOCHORE-ASSOCIATED PROTEIN DSN1 HOMOLOG"/>
    <property type="match status" value="1"/>
</dbReference>
<dbReference type="OrthoDB" id="3364649at2759"/>
<evidence type="ECO:0000313" key="4">
    <source>
        <dbReference type="Proteomes" id="UP000053617"/>
    </source>
</evidence>
<dbReference type="VEuPathDB" id="FungiDB:Z518_02227"/>
<evidence type="ECO:0000256" key="2">
    <source>
        <dbReference type="SAM" id="MobiDB-lite"/>
    </source>
</evidence>
<keyword evidence="4" id="KW-1185">Reference proteome</keyword>
<feature type="coiled-coil region" evidence="1">
    <location>
        <begin position="359"/>
        <end position="386"/>
    </location>
</feature>
<feature type="region of interest" description="Disordered" evidence="2">
    <location>
        <begin position="1"/>
        <end position="249"/>
    </location>
</feature>
<dbReference type="STRING" id="1442369.A0A0D2IP24"/>
<proteinExistence type="predicted"/>
<dbReference type="GeneID" id="25290298"/>
<protein>
    <recommendedName>
        <fullName evidence="5">Kinetochore protein mis13</fullName>
    </recommendedName>
</protein>
<evidence type="ECO:0000256" key="1">
    <source>
        <dbReference type="SAM" id="Coils"/>
    </source>
</evidence>
<gene>
    <name evidence="3" type="ORF">Z518_02227</name>
</gene>
<dbReference type="GO" id="GO:0051301">
    <property type="term" value="P:cell division"/>
    <property type="evidence" value="ECO:0007669"/>
    <property type="project" value="InterPro"/>
</dbReference>
<sequence>MSSTQRPNRRISARLQENEDAPALSTRTQVNGHVDASGRSLEAEHAQTSKGFNEKKRKMDYDEEDDGFLFKRVKKKKPKVNSTEDEDKAKQSLNHSKPPQKSLTHSTNASSEDGGPMAQTKKRRNRRSFSTPNPKEDAPVRRSKRLSGEHEQQDRSPIRKMPHKQEPKPQERHREEQARDLPKMTRRESPGKGPKDHGKETVPIQEGDRSATKIVLPFADTPVIKRNKAMREGKDGKGERRSSLGLRGRRASSLIESGNSNALPHHEVDIPDFYKHIESDGLPEPRRMRQLLTWCATRMFDEKPMGTDFEDSSARSAARVIEEELLKDLANKSELSDWFSQEDFPVPKNPLPERPNPKNVQNIEKIAELEEQIRQLRAEKEALESLLQPPNLPSLHELGVSNMSMETLQDRSLLCHEDILALDSTAASTTSSDQVSKRLNDIYQSLGPTIDTFADGVHAIGQYRSVADSVAGKVLAICADKLSQREKQGRKRALPVGQGSPPKDLGGVLRSLSRADR</sequence>
<feature type="compositionally biased region" description="Polar residues" evidence="2">
    <location>
        <begin position="91"/>
        <end position="111"/>
    </location>
</feature>
<organism evidence="3 4">
    <name type="scientific">Rhinocladiella mackenziei CBS 650.93</name>
    <dbReference type="NCBI Taxonomy" id="1442369"/>
    <lineage>
        <taxon>Eukaryota</taxon>
        <taxon>Fungi</taxon>
        <taxon>Dikarya</taxon>
        <taxon>Ascomycota</taxon>
        <taxon>Pezizomycotina</taxon>
        <taxon>Eurotiomycetes</taxon>
        <taxon>Chaetothyriomycetidae</taxon>
        <taxon>Chaetothyriales</taxon>
        <taxon>Herpotrichiellaceae</taxon>
        <taxon>Rhinocladiella</taxon>
    </lineage>
</organism>
<dbReference type="HOGENOM" id="CLU_021697_0_0_1"/>
<dbReference type="RefSeq" id="XP_013274710.1">
    <property type="nucleotide sequence ID" value="XM_013419256.1"/>
</dbReference>
<dbReference type="EMBL" id="KN847476">
    <property type="protein sequence ID" value="KIX07574.1"/>
    <property type="molecule type" value="Genomic_DNA"/>
</dbReference>
<dbReference type="Pfam" id="PF08202">
    <property type="entry name" value="MIS13"/>
    <property type="match status" value="1"/>
</dbReference>
<evidence type="ECO:0008006" key="5">
    <source>
        <dbReference type="Google" id="ProtNLM"/>
    </source>
</evidence>
<dbReference type="AlphaFoldDB" id="A0A0D2IP24"/>
<feature type="compositionally biased region" description="Basic and acidic residues" evidence="2">
    <location>
        <begin position="229"/>
        <end position="242"/>
    </location>
</feature>
<accession>A0A0D2IP24</accession>
<feature type="region of interest" description="Disordered" evidence="2">
    <location>
        <begin position="485"/>
        <end position="517"/>
    </location>
</feature>